<evidence type="ECO:0000313" key="1">
    <source>
        <dbReference type="EMBL" id="GAA47978.1"/>
    </source>
</evidence>
<gene>
    <name evidence="1" type="ORF">CLF_101037</name>
</gene>
<dbReference type="Proteomes" id="UP000008909">
    <property type="component" value="Unassembled WGS sequence"/>
</dbReference>
<organism evidence="1 2">
    <name type="scientific">Clonorchis sinensis</name>
    <name type="common">Chinese liver fluke</name>
    <dbReference type="NCBI Taxonomy" id="79923"/>
    <lineage>
        <taxon>Eukaryota</taxon>
        <taxon>Metazoa</taxon>
        <taxon>Spiralia</taxon>
        <taxon>Lophotrochozoa</taxon>
        <taxon>Platyhelminthes</taxon>
        <taxon>Trematoda</taxon>
        <taxon>Digenea</taxon>
        <taxon>Opisthorchiida</taxon>
        <taxon>Opisthorchiata</taxon>
        <taxon>Opisthorchiidae</taxon>
        <taxon>Clonorchis</taxon>
    </lineage>
</organism>
<proteinExistence type="predicted"/>
<reference key="2">
    <citation type="submission" date="2011-10" db="EMBL/GenBank/DDBJ databases">
        <title>The genome and transcriptome sequence of Clonorchis sinensis provide insights into the carcinogenic liver fluke.</title>
        <authorList>
            <person name="Wang X."/>
            <person name="Huang Y."/>
            <person name="Chen W."/>
            <person name="Liu H."/>
            <person name="Guo L."/>
            <person name="Chen Y."/>
            <person name="Luo F."/>
            <person name="Zhou W."/>
            <person name="Sun J."/>
            <person name="Mao Q."/>
            <person name="Liang P."/>
            <person name="Zhou C."/>
            <person name="Tian Y."/>
            <person name="Men J."/>
            <person name="Lv X."/>
            <person name="Huang L."/>
            <person name="Zhou J."/>
            <person name="Hu Y."/>
            <person name="Li R."/>
            <person name="Zhang F."/>
            <person name="Lei H."/>
            <person name="Li X."/>
            <person name="Hu X."/>
            <person name="Liang C."/>
            <person name="Xu J."/>
            <person name="Wu Z."/>
            <person name="Yu X."/>
        </authorList>
    </citation>
    <scope>NUCLEOTIDE SEQUENCE</scope>
    <source>
        <strain>Henan</strain>
    </source>
</reference>
<dbReference type="AlphaFoldDB" id="G7Y4U2"/>
<accession>G7Y4U2</accession>
<protein>
    <submittedName>
        <fullName evidence="1">Uncharacterized protein</fullName>
    </submittedName>
</protein>
<keyword evidence="2" id="KW-1185">Reference proteome</keyword>
<sequence>MSFSLHLETSAQKAFTVLRMIRRTFSPITRTDFRILYGAYVRPLPEYANPVVYSGRTKEVILIERVQRAATKMVAGPKSTTNREESGSCSFRLTYEVRQSVANGLDMEILQGDGYVLNVVYRMTTFACLRHFGPRPSEVNYRKVGTNKLDVRNNYRWSRILHLNPDGGLGARAFKVSLRAENLHTQTGFCIMSPRIRTTSNKHLSDRVKKLCSDESIRADALNRPITSGFNSHVERTCAEDLEVNTQPNFINRSDSASIPSIWIGLSENTLVGIVARCQTGISTMTHYHQHNKNGSTS</sequence>
<name>G7Y4U2_CLOSI</name>
<dbReference type="EMBL" id="DF142863">
    <property type="protein sequence ID" value="GAA47978.1"/>
    <property type="molecule type" value="Genomic_DNA"/>
</dbReference>
<evidence type="ECO:0000313" key="2">
    <source>
        <dbReference type="Proteomes" id="UP000008909"/>
    </source>
</evidence>
<reference evidence="1" key="1">
    <citation type="journal article" date="2011" name="Genome Biol.">
        <title>The draft genome of the carcinogenic human liver fluke Clonorchis sinensis.</title>
        <authorList>
            <person name="Wang X."/>
            <person name="Chen W."/>
            <person name="Huang Y."/>
            <person name="Sun J."/>
            <person name="Men J."/>
            <person name="Liu H."/>
            <person name="Luo F."/>
            <person name="Guo L."/>
            <person name="Lv X."/>
            <person name="Deng C."/>
            <person name="Zhou C."/>
            <person name="Fan Y."/>
            <person name="Li X."/>
            <person name="Huang L."/>
            <person name="Hu Y."/>
            <person name="Liang C."/>
            <person name="Hu X."/>
            <person name="Xu J."/>
            <person name="Yu X."/>
        </authorList>
    </citation>
    <scope>NUCLEOTIDE SEQUENCE [LARGE SCALE GENOMIC DNA]</scope>
    <source>
        <strain evidence="1">Henan</strain>
    </source>
</reference>